<dbReference type="EMBL" id="QSUC01000047">
    <property type="protein sequence ID" value="RGN05052.1"/>
    <property type="molecule type" value="Genomic_DNA"/>
</dbReference>
<sequence length="289" mass="33884">MQIKKLENELSEYVSEWLDARWQHWSFVYTSIHRDRRTGIYRLKQGEKLLDYLNSIMGIIEDHLGMDKGQHLIPSKFSSINQFAQFLQNFTQYLRDNYYLIETNFNKEHTDLIVVDIANMVNEIIEMSNRCLDIILVDDNVPIPYQQVKKSLYNGDVKEFISLLNSIIKSIPYLIHKEKFNEGYFHSFFHVALTLIGMRPLSEVATSDGRIDMVINCPKTIYIMEFKYSPNDKDLSKVALEQIKSKKYHQPYIIQQKPIVGIGYSFGEGTREITNYRDETLYVPGITLV</sequence>
<dbReference type="InterPro" id="IPR012547">
    <property type="entry name" value="PDDEXK_9"/>
</dbReference>
<gene>
    <name evidence="1" type="ORF">DXB80_12825</name>
</gene>
<dbReference type="RefSeq" id="WP_117729236.1">
    <property type="nucleotide sequence ID" value="NZ_JBALKA010000013.1"/>
</dbReference>
<dbReference type="PANTHER" id="PTHR34825">
    <property type="entry name" value="CONSERVED PROTEIN, WITH A WEAK D-GALACTARATE DEHYDRATASE/ALTRONATE HYDROLASE DOMAIN"/>
    <property type="match status" value="1"/>
</dbReference>
<dbReference type="PANTHER" id="PTHR34825:SF1">
    <property type="entry name" value="AAA-ATPASE-LIKE DOMAIN-CONTAINING PROTEIN"/>
    <property type="match status" value="1"/>
</dbReference>
<dbReference type="AlphaFoldDB" id="A0AA92TEB8"/>
<reference evidence="1 2" key="1">
    <citation type="submission" date="2018-08" db="EMBL/GenBank/DDBJ databases">
        <title>A genome reference for cultivated species of the human gut microbiota.</title>
        <authorList>
            <person name="Zou Y."/>
            <person name="Xue W."/>
            <person name="Luo G."/>
        </authorList>
    </citation>
    <scope>NUCLEOTIDE SEQUENCE [LARGE SCALE GENOMIC DNA]</scope>
    <source>
        <strain evidence="1 2">OM06-11</strain>
    </source>
</reference>
<comment type="caution">
    <text evidence="1">The sequence shown here is derived from an EMBL/GenBank/DDBJ whole genome shotgun (WGS) entry which is preliminary data.</text>
</comment>
<accession>A0AA92TEB8</accession>
<name>A0AA92TEB8_9BACT</name>
<dbReference type="Proteomes" id="UP000261245">
    <property type="component" value="Unassembled WGS sequence"/>
</dbReference>
<evidence type="ECO:0000313" key="1">
    <source>
        <dbReference type="EMBL" id="RGN05052.1"/>
    </source>
</evidence>
<organism evidence="1 2">
    <name type="scientific">Segatella copri</name>
    <dbReference type="NCBI Taxonomy" id="165179"/>
    <lineage>
        <taxon>Bacteria</taxon>
        <taxon>Pseudomonadati</taxon>
        <taxon>Bacteroidota</taxon>
        <taxon>Bacteroidia</taxon>
        <taxon>Bacteroidales</taxon>
        <taxon>Prevotellaceae</taxon>
        <taxon>Segatella</taxon>
    </lineage>
</organism>
<dbReference type="Pfam" id="PF08011">
    <property type="entry name" value="PDDEXK_9"/>
    <property type="match status" value="1"/>
</dbReference>
<evidence type="ECO:0000313" key="2">
    <source>
        <dbReference type="Proteomes" id="UP000261245"/>
    </source>
</evidence>
<proteinExistence type="predicted"/>
<protein>
    <submittedName>
        <fullName evidence="1">Uncharacterized protein</fullName>
    </submittedName>
</protein>